<dbReference type="KEGG" id="char:116224476"/>
<evidence type="ECO:0000259" key="4">
    <source>
        <dbReference type="Pfam" id="PF00048"/>
    </source>
</evidence>
<dbReference type="PANTHER" id="PTHR12015:SF165">
    <property type="entry name" value="CHEMOKINE (C-C MOTIF) LIGAND 34A, DUPLICATE 4-RELATED"/>
    <property type="match status" value="1"/>
</dbReference>
<feature type="domain" description="Chemokine interleukin-8-like" evidence="4">
    <location>
        <begin position="34"/>
        <end position="89"/>
    </location>
</feature>
<dbReference type="OrthoDB" id="8457630at2759"/>
<dbReference type="GeneID" id="116224476"/>
<name>A0A6P8GMD6_CLUHA</name>
<dbReference type="AlphaFoldDB" id="A0A6P8GMD6"/>
<feature type="compositionally biased region" description="Polar residues" evidence="2">
    <location>
        <begin position="109"/>
        <end position="133"/>
    </location>
</feature>
<feature type="signal peptide" evidence="3">
    <location>
        <begin position="1"/>
        <end position="29"/>
    </location>
</feature>
<evidence type="ECO:0000256" key="1">
    <source>
        <dbReference type="ARBA" id="ARBA00022514"/>
    </source>
</evidence>
<dbReference type="SUPFAM" id="SSF54117">
    <property type="entry name" value="Interleukin 8-like chemokines"/>
    <property type="match status" value="2"/>
</dbReference>
<feature type="region of interest" description="Disordered" evidence="2">
    <location>
        <begin position="101"/>
        <end position="133"/>
    </location>
</feature>
<dbReference type="Proteomes" id="UP000515152">
    <property type="component" value="Chromosome 17"/>
</dbReference>
<feature type="chain" id="PRO_5028474725" evidence="3">
    <location>
        <begin position="30"/>
        <end position="250"/>
    </location>
</feature>
<keyword evidence="1" id="KW-0202">Cytokine</keyword>
<dbReference type="Pfam" id="PF00048">
    <property type="entry name" value="IL8"/>
    <property type="match status" value="2"/>
</dbReference>
<dbReference type="GO" id="GO:0005615">
    <property type="term" value="C:extracellular space"/>
    <property type="evidence" value="ECO:0007669"/>
    <property type="project" value="UniProtKB-KW"/>
</dbReference>
<gene>
    <name evidence="6" type="primary">LOC116224476</name>
</gene>
<dbReference type="InterPro" id="IPR036048">
    <property type="entry name" value="Interleukin_8-like_sf"/>
</dbReference>
<accession>A0A6P8GMD6</accession>
<dbReference type="InterPro" id="IPR001811">
    <property type="entry name" value="Chemokine_IL8-like_dom"/>
</dbReference>
<evidence type="ECO:0000256" key="2">
    <source>
        <dbReference type="SAM" id="MobiDB-lite"/>
    </source>
</evidence>
<dbReference type="GO" id="GO:0006955">
    <property type="term" value="P:immune response"/>
    <property type="evidence" value="ECO:0007669"/>
    <property type="project" value="InterPro"/>
</dbReference>
<dbReference type="Gene3D" id="2.40.50.40">
    <property type="match status" value="2"/>
</dbReference>
<dbReference type="PANTHER" id="PTHR12015">
    <property type="entry name" value="SMALL INDUCIBLE CYTOKINE A"/>
    <property type="match status" value="1"/>
</dbReference>
<organism evidence="5 6">
    <name type="scientific">Clupea harengus</name>
    <name type="common">Atlantic herring</name>
    <dbReference type="NCBI Taxonomy" id="7950"/>
    <lineage>
        <taxon>Eukaryota</taxon>
        <taxon>Metazoa</taxon>
        <taxon>Chordata</taxon>
        <taxon>Craniata</taxon>
        <taxon>Vertebrata</taxon>
        <taxon>Euteleostomi</taxon>
        <taxon>Actinopterygii</taxon>
        <taxon>Neopterygii</taxon>
        <taxon>Teleostei</taxon>
        <taxon>Clupei</taxon>
        <taxon>Clupeiformes</taxon>
        <taxon>Clupeoidei</taxon>
        <taxon>Clupeidae</taxon>
        <taxon>Clupea</taxon>
    </lineage>
</organism>
<evidence type="ECO:0000313" key="5">
    <source>
        <dbReference type="Proteomes" id="UP000515152"/>
    </source>
</evidence>
<proteinExistence type="predicted"/>
<reference evidence="6" key="1">
    <citation type="submission" date="2025-08" db="UniProtKB">
        <authorList>
            <consortium name="RefSeq"/>
        </authorList>
    </citation>
    <scope>IDENTIFICATION</scope>
</reference>
<protein>
    <submittedName>
        <fullName evidence="6">Uncharacterized protein LOC116224476</fullName>
    </submittedName>
</protein>
<evidence type="ECO:0000256" key="3">
    <source>
        <dbReference type="SAM" id="SignalP"/>
    </source>
</evidence>
<feature type="domain" description="Chemokine interleukin-8-like" evidence="4">
    <location>
        <begin position="169"/>
        <end position="222"/>
    </location>
</feature>
<dbReference type="RefSeq" id="XP_031440294.1">
    <property type="nucleotide sequence ID" value="XM_031584434.2"/>
</dbReference>
<sequence>MKMQSPRILFRSLAIMVIITSVIWAKADAEKFTSCCTAVSDEEVTDPIKAFRIQRPHSHCVLAVIITTDKNEDFCCSVNSPWVDKKIKEFMRNLRRTRASGASTPLARLTSSTPSTAFSTDQSPTEGSGHPQSPLFTMQSPMTFFRSLVLMTIITSVTWMRADAEKFVSCCTAVSNEEVMDPIVGFRIQKADNHCVAAMILKTENNEDFCCPIHAPWVKTKIVEFMGNLRRERQAKVSTLQRLITSGLKA</sequence>
<dbReference type="GO" id="GO:0008009">
    <property type="term" value="F:chemokine activity"/>
    <property type="evidence" value="ECO:0007669"/>
    <property type="project" value="InterPro"/>
</dbReference>
<keyword evidence="5" id="KW-1185">Reference proteome</keyword>
<evidence type="ECO:0000313" key="6">
    <source>
        <dbReference type="RefSeq" id="XP_031440294.1"/>
    </source>
</evidence>
<keyword evidence="3" id="KW-0732">Signal</keyword>
<dbReference type="InterPro" id="IPR039809">
    <property type="entry name" value="Chemokine_b/g/d"/>
</dbReference>